<keyword evidence="1" id="KW-1133">Transmembrane helix</keyword>
<keyword evidence="3" id="KW-1185">Reference proteome</keyword>
<dbReference type="EMBL" id="CM009290">
    <property type="protein sequence ID" value="PNT56800.1"/>
    <property type="molecule type" value="Genomic_DNA"/>
</dbReference>
<evidence type="ECO:0000313" key="2">
    <source>
        <dbReference type="EMBL" id="PNT56800.1"/>
    </source>
</evidence>
<dbReference type="PANTHER" id="PTHR34940">
    <property type="entry name" value="PHOTOSYSTEM II 5 KDA PROTEIN, CHLOROPLASTIC"/>
    <property type="match status" value="1"/>
</dbReference>
<reference evidence="2 3" key="1">
    <citation type="journal article" date="2006" name="Science">
        <title>The genome of black cottonwood, Populus trichocarpa (Torr. &amp; Gray).</title>
        <authorList>
            <person name="Tuskan G.A."/>
            <person name="Difazio S."/>
            <person name="Jansson S."/>
            <person name="Bohlmann J."/>
            <person name="Grigoriev I."/>
            <person name="Hellsten U."/>
            <person name="Putnam N."/>
            <person name="Ralph S."/>
            <person name="Rombauts S."/>
            <person name="Salamov A."/>
            <person name="Schein J."/>
            <person name="Sterck L."/>
            <person name="Aerts A."/>
            <person name="Bhalerao R.R."/>
            <person name="Bhalerao R.P."/>
            <person name="Blaudez D."/>
            <person name="Boerjan W."/>
            <person name="Brun A."/>
            <person name="Brunner A."/>
            <person name="Busov V."/>
            <person name="Campbell M."/>
            <person name="Carlson J."/>
            <person name="Chalot M."/>
            <person name="Chapman J."/>
            <person name="Chen G.L."/>
            <person name="Cooper D."/>
            <person name="Coutinho P.M."/>
            <person name="Couturier J."/>
            <person name="Covert S."/>
            <person name="Cronk Q."/>
            <person name="Cunningham R."/>
            <person name="Davis J."/>
            <person name="Degroeve S."/>
            <person name="Dejardin A."/>
            <person name="Depamphilis C."/>
            <person name="Detter J."/>
            <person name="Dirks B."/>
            <person name="Dubchak I."/>
            <person name="Duplessis S."/>
            <person name="Ehlting J."/>
            <person name="Ellis B."/>
            <person name="Gendler K."/>
            <person name="Goodstein D."/>
            <person name="Gribskov M."/>
            <person name="Grimwood J."/>
            <person name="Groover A."/>
            <person name="Gunter L."/>
            <person name="Hamberger B."/>
            <person name="Heinze B."/>
            <person name="Helariutta Y."/>
            <person name="Henrissat B."/>
            <person name="Holligan D."/>
            <person name="Holt R."/>
            <person name="Huang W."/>
            <person name="Islam-Faridi N."/>
            <person name="Jones S."/>
            <person name="Jones-Rhoades M."/>
            <person name="Jorgensen R."/>
            <person name="Joshi C."/>
            <person name="Kangasjarvi J."/>
            <person name="Karlsson J."/>
            <person name="Kelleher C."/>
            <person name="Kirkpatrick R."/>
            <person name="Kirst M."/>
            <person name="Kohler A."/>
            <person name="Kalluri U."/>
            <person name="Larimer F."/>
            <person name="Leebens-Mack J."/>
            <person name="Leple J.C."/>
            <person name="Locascio P."/>
            <person name="Lou Y."/>
            <person name="Lucas S."/>
            <person name="Martin F."/>
            <person name="Montanini B."/>
            <person name="Napoli C."/>
            <person name="Nelson D.R."/>
            <person name="Nelson C."/>
            <person name="Nieminen K."/>
            <person name="Nilsson O."/>
            <person name="Pereda V."/>
            <person name="Peter G."/>
            <person name="Philippe R."/>
            <person name="Pilate G."/>
            <person name="Poliakov A."/>
            <person name="Razumovskaya J."/>
            <person name="Richardson P."/>
            <person name="Rinaldi C."/>
            <person name="Ritland K."/>
            <person name="Rouze P."/>
            <person name="Ryaboy D."/>
            <person name="Schmutz J."/>
            <person name="Schrader J."/>
            <person name="Segerman B."/>
            <person name="Shin H."/>
            <person name="Siddiqui A."/>
            <person name="Sterky F."/>
            <person name="Terry A."/>
            <person name="Tsai C.J."/>
            <person name="Uberbacher E."/>
            <person name="Unneberg P."/>
            <person name="Vahala J."/>
            <person name="Wall K."/>
            <person name="Wessler S."/>
            <person name="Yang G."/>
            <person name="Yin T."/>
            <person name="Douglas C."/>
            <person name="Marra M."/>
            <person name="Sandberg G."/>
            <person name="Van de Peer Y."/>
            <person name="Rokhsar D."/>
        </authorList>
    </citation>
    <scope>NUCLEOTIDE SEQUENCE [LARGE SCALE GENOMIC DNA]</scope>
    <source>
        <strain evidence="3">cv. Nisqually</strain>
    </source>
</reference>
<dbReference type="HOGENOM" id="CLU_145081_1_0_1"/>
<dbReference type="Proteomes" id="UP000006729">
    <property type="component" value="Chromosome 1"/>
</dbReference>
<accession>B9GFD1</accession>
<organism evidence="2 3">
    <name type="scientific">Populus trichocarpa</name>
    <name type="common">Western balsam poplar</name>
    <name type="synonym">Populus balsamifera subsp. trichocarpa</name>
    <dbReference type="NCBI Taxonomy" id="3694"/>
    <lineage>
        <taxon>Eukaryota</taxon>
        <taxon>Viridiplantae</taxon>
        <taxon>Streptophyta</taxon>
        <taxon>Embryophyta</taxon>
        <taxon>Tracheophyta</taxon>
        <taxon>Spermatophyta</taxon>
        <taxon>Magnoliopsida</taxon>
        <taxon>eudicotyledons</taxon>
        <taxon>Gunneridae</taxon>
        <taxon>Pentapetalae</taxon>
        <taxon>rosids</taxon>
        <taxon>fabids</taxon>
        <taxon>Malpighiales</taxon>
        <taxon>Salicaceae</taxon>
        <taxon>Saliceae</taxon>
        <taxon>Populus</taxon>
    </lineage>
</organism>
<sequence length="89" mass="8953">MASITMAASFLSSSALTSQSLATATGRLVVASAARGNEVEKVKWNHDIKKDGGYGRRDVMFAAAAAAVCSVAGIAVAEGPKPGTPEANS</sequence>
<name>B9GFD1_POPTR</name>
<dbReference type="InterPro" id="IPR040296">
    <property type="entry name" value="PSBT"/>
</dbReference>
<dbReference type="PANTHER" id="PTHR34940:SF1">
    <property type="entry name" value="PHOTOSYSTEM II 5 KDA PROTEIN, CHLOROPLASTIC"/>
    <property type="match status" value="1"/>
</dbReference>
<evidence type="ECO:0000256" key="1">
    <source>
        <dbReference type="SAM" id="Phobius"/>
    </source>
</evidence>
<dbReference type="AlphaFoldDB" id="B9GFD1"/>
<dbReference type="Gramene" id="Potri.001G265000.1.v4.1">
    <property type="protein sequence ID" value="Potri.001G265000.1.v4.1"/>
    <property type="gene ID" value="Potri.001G265000.v4.1"/>
</dbReference>
<keyword evidence="1" id="KW-0472">Membrane</keyword>
<dbReference type="STRING" id="3694.B9GFD1"/>
<gene>
    <name evidence="2" type="ORF">POPTR_001G265000</name>
</gene>
<keyword evidence="1" id="KW-0812">Transmembrane</keyword>
<proteinExistence type="predicted"/>
<dbReference type="OMA" id="MAGPKNG"/>
<protein>
    <submittedName>
        <fullName evidence="2">Uncharacterized protein</fullName>
    </submittedName>
</protein>
<evidence type="ECO:0000313" key="3">
    <source>
        <dbReference type="Proteomes" id="UP000006729"/>
    </source>
</evidence>
<feature type="transmembrane region" description="Helical" evidence="1">
    <location>
        <begin position="60"/>
        <end position="77"/>
    </location>
</feature>
<dbReference type="InParanoid" id="B9GFD1"/>